<evidence type="ECO:0000256" key="10">
    <source>
        <dbReference type="SAM" id="MobiDB-lite"/>
    </source>
</evidence>
<evidence type="ECO:0000256" key="1">
    <source>
        <dbReference type="ARBA" id="ARBA00009580"/>
    </source>
</evidence>
<evidence type="ECO:0000256" key="5">
    <source>
        <dbReference type="ARBA" id="ARBA00022912"/>
    </source>
</evidence>
<dbReference type="GO" id="GO:0005737">
    <property type="term" value="C:cytoplasm"/>
    <property type="evidence" value="ECO:0007669"/>
    <property type="project" value="UniProtKB-ARBA"/>
</dbReference>
<dbReference type="InterPro" id="IPR000387">
    <property type="entry name" value="Tyr_Pase_dom"/>
</dbReference>
<keyword evidence="13" id="KW-1185">Reference proteome</keyword>
<gene>
    <name evidence="12" type="ORF">HW555_008366</name>
</gene>
<evidence type="ECO:0000256" key="4">
    <source>
        <dbReference type="ARBA" id="ARBA00022801"/>
    </source>
</evidence>
<dbReference type="CDD" id="cd14500">
    <property type="entry name" value="PTP-IVa"/>
    <property type="match status" value="1"/>
</dbReference>
<evidence type="ECO:0000256" key="6">
    <source>
        <dbReference type="ARBA" id="ARBA00023157"/>
    </source>
</evidence>
<dbReference type="EMBL" id="JACKWZ010000161">
    <property type="protein sequence ID" value="KAF9413384.1"/>
    <property type="molecule type" value="Genomic_DNA"/>
</dbReference>
<dbReference type="Gene3D" id="3.90.190.10">
    <property type="entry name" value="Protein tyrosine phosphatase superfamily"/>
    <property type="match status" value="1"/>
</dbReference>
<evidence type="ECO:0000256" key="3">
    <source>
        <dbReference type="ARBA" id="ARBA00022481"/>
    </source>
</evidence>
<comment type="catalytic activity">
    <reaction evidence="9">
        <text>O-phospho-L-tyrosyl-[protein] + H2O = L-tyrosyl-[protein] + phosphate</text>
        <dbReference type="Rhea" id="RHEA:10684"/>
        <dbReference type="Rhea" id="RHEA-COMP:10136"/>
        <dbReference type="Rhea" id="RHEA-COMP:20101"/>
        <dbReference type="ChEBI" id="CHEBI:15377"/>
        <dbReference type="ChEBI" id="CHEBI:43474"/>
        <dbReference type="ChEBI" id="CHEBI:46858"/>
        <dbReference type="ChEBI" id="CHEBI:61978"/>
        <dbReference type="EC" id="3.1.3.48"/>
    </reaction>
</comment>
<accession>A0A835L3H8</accession>
<evidence type="ECO:0000256" key="7">
    <source>
        <dbReference type="ARBA" id="ARBA00023288"/>
    </source>
</evidence>
<feature type="domain" description="Tyrosine specific protein phosphatases" evidence="11">
    <location>
        <begin position="183"/>
        <end position="238"/>
    </location>
</feature>
<dbReference type="Proteomes" id="UP000648187">
    <property type="component" value="Unassembled WGS sequence"/>
</dbReference>
<dbReference type="EC" id="3.1.3.48" evidence="2"/>
<keyword evidence="7" id="KW-0449">Lipoprotein</keyword>
<dbReference type="InterPro" id="IPR050561">
    <property type="entry name" value="PTP"/>
</dbReference>
<dbReference type="GO" id="GO:0004725">
    <property type="term" value="F:protein tyrosine phosphatase activity"/>
    <property type="evidence" value="ECO:0007669"/>
    <property type="project" value="UniProtKB-EC"/>
</dbReference>
<keyword evidence="6" id="KW-1015">Disulfide bond</keyword>
<dbReference type="InterPro" id="IPR029021">
    <property type="entry name" value="Prot-tyrosine_phosphatase-like"/>
</dbReference>
<protein>
    <recommendedName>
        <fullName evidence="2">protein-tyrosine-phosphatase</fullName>
        <ecNumber evidence="2">3.1.3.48</ecNumber>
    </recommendedName>
</protein>
<dbReference type="PANTHER" id="PTHR23339">
    <property type="entry name" value="TYROSINE SPECIFIC PROTEIN PHOSPHATASE AND DUAL SPECIFICITY PROTEIN PHOSPHATASE"/>
    <property type="match status" value="1"/>
</dbReference>
<proteinExistence type="inferred from homology"/>
<name>A0A835L3H8_SPOEX</name>
<evidence type="ECO:0000313" key="13">
    <source>
        <dbReference type="Proteomes" id="UP000648187"/>
    </source>
</evidence>
<dbReference type="PROSITE" id="PS50056">
    <property type="entry name" value="TYR_PHOSPHATASE_2"/>
    <property type="match status" value="1"/>
</dbReference>
<comment type="caution">
    <text evidence="12">The sequence shown here is derived from an EMBL/GenBank/DDBJ whole genome shotgun (WGS) entry which is preliminary data.</text>
</comment>
<sequence>MTCINKSHAGIEAANISYAAAALLQSLTCVAPVIPGDPFCGDIDGVPLGQRGVLPGPTQINCRAFRATRERNVPPLDPCCQESATLRTPNAVPQRSNSIIMKQKDIRPAPSLIEYKNMRFLITDRPSDVTIQSYLQELRKHNVCTVVRVCEPSYDTAPLKAENIEVRDLAYDDGTFPPANVVDDWFEILREKAQNKPEAAVAVHCVAGLGRAPVMVAIALIELGMKYEEAVETIREERLISILFRKMASNNFRARKLVHMVVNTDVCHDNSVRNTELSTSTLTIEIEPEDTKKSEDEIFTDRQDIASSQDVVNADFSLNLSSAALGDIRVSDYSFSKDESFGLLCNETLTHSLMGSPVADFGTEDEPTTSQGLQEIENQRSNESCPDVDNAPTTSNNQILVTDSVMQNEDNEAANRLVCDALKGTTKKGTPRIRKLYTESTNTRKEAKKQKKIEKFCVKPACTTSCKKNVERNFQSQTV</sequence>
<evidence type="ECO:0000256" key="9">
    <source>
        <dbReference type="ARBA" id="ARBA00051722"/>
    </source>
</evidence>
<dbReference type="SUPFAM" id="SSF52799">
    <property type="entry name" value="(Phosphotyrosine protein) phosphatases II"/>
    <property type="match status" value="1"/>
</dbReference>
<organism evidence="12 13">
    <name type="scientific">Spodoptera exigua</name>
    <name type="common">Beet armyworm</name>
    <name type="synonym">Noctua fulgens</name>
    <dbReference type="NCBI Taxonomy" id="7107"/>
    <lineage>
        <taxon>Eukaryota</taxon>
        <taxon>Metazoa</taxon>
        <taxon>Ecdysozoa</taxon>
        <taxon>Arthropoda</taxon>
        <taxon>Hexapoda</taxon>
        <taxon>Insecta</taxon>
        <taxon>Pterygota</taxon>
        <taxon>Neoptera</taxon>
        <taxon>Endopterygota</taxon>
        <taxon>Lepidoptera</taxon>
        <taxon>Glossata</taxon>
        <taxon>Ditrysia</taxon>
        <taxon>Noctuoidea</taxon>
        <taxon>Noctuidae</taxon>
        <taxon>Amphipyrinae</taxon>
        <taxon>Spodoptera</taxon>
    </lineage>
</organism>
<dbReference type="FunFam" id="3.90.190.10:FF:000086">
    <property type="entry name" value="Protein tyrosine phosphatase-like protein"/>
    <property type="match status" value="1"/>
</dbReference>
<evidence type="ECO:0000256" key="8">
    <source>
        <dbReference type="ARBA" id="ARBA00023289"/>
    </source>
</evidence>
<reference evidence="12" key="1">
    <citation type="submission" date="2020-08" db="EMBL/GenBank/DDBJ databases">
        <title>Spodoptera exigua strain:BAW_Kor-Di-RS1 Genome sequencing and assembly.</title>
        <authorList>
            <person name="Kim J."/>
            <person name="Nam H.Y."/>
            <person name="Kwon M."/>
            <person name="Choi J.H."/>
            <person name="Cho S.R."/>
            <person name="Kim G.-H."/>
        </authorList>
    </citation>
    <scope>NUCLEOTIDE SEQUENCE</scope>
    <source>
        <strain evidence="12">BAW_Kor-Di-RS1</strain>
        <tissue evidence="12">Whole-body</tissue>
    </source>
</reference>
<feature type="region of interest" description="Disordered" evidence="10">
    <location>
        <begin position="377"/>
        <end position="396"/>
    </location>
</feature>
<evidence type="ECO:0000256" key="2">
    <source>
        <dbReference type="ARBA" id="ARBA00013064"/>
    </source>
</evidence>
<keyword evidence="5" id="KW-0904">Protein phosphatase</keyword>
<evidence type="ECO:0000259" key="11">
    <source>
        <dbReference type="PROSITE" id="PS50056"/>
    </source>
</evidence>
<dbReference type="Pfam" id="PF22785">
    <property type="entry name" value="Tc-R-P"/>
    <property type="match status" value="1"/>
</dbReference>
<evidence type="ECO:0000313" key="12">
    <source>
        <dbReference type="EMBL" id="KAF9413384.1"/>
    </source>
</evidence>
<comment type="similarity">
    <text evidence="1">Belongs to the protein-tyrosine phosphatase family.</text>
</comment>
<keyword evidence="8" id="KW-0636">Prenylation</keyword>
<keyword evidence="4" id="KW-0378">Hydrolase</keyword>
<dbReference type="AlphaFoldDB" id="A0A835L3H8"/>
<keyword evidence="3" id="KW-0488">Methylation</keyword>